<dbReference type="GO" id="GO:0006516">
    <property type="term" value="P:glycoprotein catabolic process"/>
    <property type="evidence" value="ECO:0007669"/>
    <property type="project" value="TreeGrafter"/>
</dbReference>
<dbReference type="GO" id="GO:0046872">
    <property type="term" value="F:metal ion binding"/>
    <property type="evidence" value="ECO:0007669"/>
    <property type="project" value="UniProtKB-KW"/>
</dbReference>
<sequence length="478" mass="54756">MCAYAELQQSPHFSFLPKLHVAGPSKHVARPSNTESSSRNPWTLPSSSLLSLHHLLCSWRDSPQTSAWGVMLVACTAGVWTSKGHRLLSPFLPIRLHGRRRRLYTGRAVPYDSGNEERAQYESLPSVATWNQPSNMLQGRKLELLLEATLPAMDGPETFYGLGCNETEFKLFLDYIAGRNLTEEQVNISSKYVDTGDDNVRSMLRMHWNSCHLLLKNKSSKNVMAADTRLVAEVKGYLKLMESFETEPMRGSALLQWLQEQCGESLIQRCQAGSNLSLEETQSALKELLNWFKKEFPYYDQGCFHCGNKEGQRLGSVKASEQEEEFLARRSEILFCPSCSRYSRFVRYNTVNKVIETKKGRCGEYSMFMYHVMQSLGYETRWVVDWTDHVWVEVDLGGSWLHLDACEAALDDKKMYLSWGKKLTYIIAFVRGRCEDVTTDYVDDMEEVRKRRDLTDEDLKASLETAQKEFQQEQASAS</sequence>
<feature type="domain" description="Transglutaminase-like" evidence="4">
    <location>
        <begin position="354"/>
        <end position="407"/>
    </location>
</feature>
<evidence type="ECO:0000259" key="4">
    <source>
        <dbReference type="SMART" id="SM00460"/>
    </source>
</evidence>
<organism evidence="5">
    <name type="scientific">Guillardia theta</name>
    <name type="common">Cryptophyte</name>
    <name type="synonym">Cryptomonas phi</name>
    <dbReference type="NCBI Taxonomy" id="55529"/>
    <lineage>
        <taxon>Eukaryota</taxon>
        <taxon>Cryptophyceae</taxon>
        <taxon>Pyrenomonadales</taxon>
        <taxon>Geminigeraceae</taxon>
        <taxon>Guillardia</taxon>
    </lineage>
</organism>
<accession>A0A7S4U6J7</accession>
<dbReference type="PANTHER" id="PTHR12143:SF19">
    <property type="entry name" value="PEPTIDE-N(4)-(N-ACETYL-BETA-GLUCOSAMINYL)ASPARAGINE AMIDASE"/>
    <property type="match status" value="1"/>
</dbReference>
<dbReference type="PANTHER" id="PTHR12143">
    <property type="entry name" value="PEPTIDE N-GLYCANASE PNGASE -RELATED"/>
    <property type="match status" value="1"/>
</dbReference>
<dbReference type="GO" id="GO:0000224">
    <property type="term" value="F:peptide-N4-(N-acetyl-beta-glucosaminyl)asparagine amidase activity"/>
    <property type="evidence" value="ECO:0007669"/>
    <property type="project" value="TreeGrafter"/>
</dbReference>
<dbReference type="Pfam" id="PF01841">
    <property type="entry name" value="Transglut_core"/>
    <property type="match status" value="1"/>
</dbReference>
<name>A0A7S4U6J7_GUITH</name>
<dbReference type="InterPro" id="IPR050883">
    <property type="entry name" value="PNGase"/>
</dbReference>
<evidence type="ECO:0000313" key="5">
    <source>
        <dbReference type="EMBL" id="CAE2324757.1"/>
    </source>
</evidence>
<dbReference type="Gene3D" id="2.20.25.10">
    <property type="match status" value="1"/>
</dbReference>
<dbReference type="InterPro" id="IPR038765">
    <property type="entry name" value="Papain-like_cys_pep_sf"/>
</dbReference>
<evidence type="ECO:0000256" key="3">
    <source>
        <dbReference type="ARBA" id="ARBA00022833"/>
    </source>
</evidence>
<evidence type="ECO:0000256" key="1">
    <source>
        <dbReference type="ARBA" id="ARBA00009390"/>
    </source>
</evidence>
<comment type="similarity">
    <text evidence="1">Belongs to the transglutaminase-like superfamily. PNGase family.</text>
</comment>
<protein>
    <recommendedName>
        <fullName evidence="4">Transglutaminase-like domain-containing protein</fullName>
    </recommendedName>
</protein>
<dbReference type="EMBL" id="HBKN01037701">
    <property type="protein sequence ID" value="CAE2324757.1"/>
    <property type="molecule type" value="Transcribed_RNA"/>
</dbReference>
<keyword evidence="3" id="KW-0862">Zinc</keyword>
<gene>
    <name evidence="5" type="ORF">GTHE00462_LOCUS29543</name>
</gene>
<dbReference type="AlphaFoldDB" id="A0A7S4U6J7"/>
<dbReference type="Gene3D" id="3.10.620.30">
    <property type="match status" value="1"/>
</dbReference>
<dbReference type="GO" id="GO:0005634">
    <property type="term" value="C:nucleus"/>
    <property type="evidence" value="ECO:0007669"/>
    <property type="project" value="TreeGrafter"/>
</dbReference>
<evidence type="ECO:0000256" key="2">
    <source>
        <dbReference type="ARBA" id="ARBA00022723"/>
    </source>
</evidence>
<dbReference type="InterPro" id="IPR002931">
    <property type="entry name" value="Transglutaminase-like"/>
</dbReference>
<dbReference type="SMART" id="SM00460">
    <property type="entry name" value="TGc"/>
    <property type="match status" value="1"/>
</dbReference>
<proteinExistence type="inferred from homology"/>
<dbReference type="SUPFAM" id="SSF54001">
    <property type="entry name" value="Cysteine proteinases"/>
    <property type="match status" value="1"/>
</dbReference>
<keyword evidence="2" id="KW-0479">Metal-binding</keyword>
<reference evidence="5" key="1">
    <citation type="submission" date="2021-01" db="EMBL/GenBank/DDBJ databases">
        <authorList>
            <person name="Corre E."/>
            <person name="Pelletier E."/>
            <person name="Niang G."/>
            <person name="Scheremetjew M."/>
            <person name="Finn R."/>
            <person name="Kale V."/>
            <person name="Holt S."/>
            <person name="Cochrane G."/>
            <person name="Meng A."/>
            <person name="Brown T."/>
            <person name="Cohen L."/>
        </authorList>
    </citation>
    <scope>NUCLEOTIDE SEQUENCE</scope>
    <source>
        <strain evidence="5">CCMP 2712</strain>
    </source>
</reference>
<dbReference type="GO" id="GO:0005829">
    <property type="term" value="C:cytosol"/>
    <property type="evidence" value="ECO:0007669"/>
    <property type="project" value="TreeGrafter"/>
</dbReference>